<protein>
    <submittedName>
        <fullName evidence="2">Uncharacterized protein</fullName>
    </submittedName>
</protein>
<keyword evidence="3" id="KW-1185">Reference proteome</keyword>
<dbReference type="EMBL" id="DQ398044">
    <property type="protein sequence ID" value="ABD58192.1"/>
    <property type="molecule type" value="Genomic_DNA"/>
</dbReference>
<gene>
    <name evidence="2" type="primary">75</name>
    <name evidence="2" type="ORF">PBI_COOPER_75</name>
</gene>
<keyword evidence="1" id="KW-1133">Transmembrane helix</keyword>
<dbReference type="KEGG" id="vg:4157004"/>
<dbReference type="Proteomes" id="UP000000904">
    <property type="component" value="Segment"/>
</dbReference>
<organism evidence="2 3">
    <name type="scientific">Mycobacterium phage Cooper</name>
    <dbReference type="NCBI Taxonomy" id="373406"/>
    <lineage>
        <taxon>Viruses</taxon>
        <taxon>Duplodnaviria</taxon>
        <taxon>Heunggongvirae</taxon>
        <taxon>Uroviricota</taxon>
        <taxon>Caudoviricetes</taxon>
        <taxon>Bclasvirinae</taxon>
        <taxon>Coopervirus</taxon>
        <taxon>Coopervirus cooper</taxon>
    </lineage>
</organism>
<keyword evidence="1" id="KW-0812">Transmembrane</keyword>
<name>Q1A041_9CAUD</name>
<accession>Q1A041</accession>
<evidence type="ECO:0000313" key="3">
    <source>
        <dbReference type="Proteomes" id="UP000000904"/>
    </source>
</evidence>
<keyword evidence="1" id="KW-0472">Membrane</keyword>
<dbReference type="OrthoDB" id="17525at10239"/>
<dbReference type="RefSeq" id="YP_654972.1">
    <property type="nucleotide sequence ID" value="NC_008195.1"/>
</dbReference>
<evidence type="ECO:0000256" key="1">
    <source>
        <dbReference type="SAM" id="Phobius"/>
    </source>
</evidence>
<sequence length="191" mass="20483">MMGGRIPRMAAKGFRDEDRKFERLGQAVAEMHAAGGGTVRKEGDGFSFTPLPPPGPSGVALPRLANDAAGVLMLPDQNGQLRAVPHMPVADGKPVVEPGVQTCMDGSADWCQGCGRCYYRHDMRWLVDTYRCRVCLGQGVGVPALWCPPAWARTEPEVSAYPWASWRQAGYVALTAVLALVFLASALGLLG</sequence>
<feature type="transmembrane region" description="Helical" evidence="1">
    <location>
        <begin position="169"/>
        <end position="190"/>
    </location>
</feature>
<proteinExistence type="predicted"/>
<reference evidence="2 3" key="1">
    <citation type="journal article" date="2006" name="PLoS Genet.">
        <title>Exploring the mycobacteriophage metaproteome: phage genomics as an educational platform.</title>
        <authorList>
            <person name="Hatfull G.F."/>
            <person name="Pedulla M.L."/>
            <person name="Jacobs-Sera D."/>
            <person name="Cichon P.M."/>
            <person name="Foley A."/>
            <person name="Ford M.E."/>
            <person name="Gonda R.M."/>
            <person name="Houtz J.M."/>
            <person name="Hryckowian A.J."/>
            <person name="Kelchner V.A."/>
            <person name="Namburi S."/>
            <person name="Pajcini K.V."/>
            <person name="Popovich M.G."/>
            <person name="Schleicher D.T."/>
            <person name="Simanek B.Z."/>
            <person name="Smith A.L."/>
            <person name="Zdanowicz G.M."/>
            <person name="Kumar V."/>
            <person name="Peebles C.L."/>
            <person name="Jacobs W.R.Jr."/>
            <person name="Lawrence J.G."/>
            <person name="Hendrix R.W."/>
        </authorList>
    </citation>
    <scope>NUCLEOTIDE SEQUENCE [LARGE SCALE GENOMIC DNA]</scope>
</reference>
<evidence type="ECO:0000313" key="2">
    <source>
        <dbReference type="EMBL" id="ABD58192.1"/>
    </source>
</evidence>